<feature type="region of interest" description="Disordered" evidence="1">
    <location>
        <begin position="1"/>
        <end position="329"/>
    </location>
</feature>
<comment type="caution">
    <text evidence="2">The sequence shown here is derived from an EMBL/GenBank/DDBJ whole genome shotgun (WGS) entry which is preliminary data.</text>
</comment>
<dbReference type="AlphaFoldDB" id="A0A2B7XAH7"/>
<feature type="compositionally biased region" description="Basic and acidic residues" evidence="1">
    <location>
        <begin position="313"/>
        <end position="329"/>
    </location>
</feature>
<feature type="compositionally biased region" description="Low complexity" evidence="1">
    <location>
        <begin position="365"/>
        <end position="378"/>
    </location>
</feature>
<feature type="region of interest" description="Disordered" evidence="1">
    <location>
        <begin position="342"/>
        <end position="427"/>
    </location>
</feature>
<feature type="compositionally biased region" description="Polar residues" evidence="1">
    <location>
        <begin position="132"/>
        <end position="141"/>
    </location>
</feature>
<evidence type="ECO:0000313" key="2">
    <source>
        <dbReference type="EMBL" id="PGH06106.1"/>
    </source>
</evidence>
<keyword evidence="3" id="KW-1185">Reference proteome</keyword>
<organism evidence="2 3">
    <name type="scientific">Helicocarpus griseus UAMH5409</name>
    <dbReference type="NCBI Taxonomy" id="1447875"/>
    <lineage>
        <taxon>Eukaryota</taxon>
        <taxon>Fungi</taxon>
        <taxon>Dikarya</taxon>
        <taxon>Ascomycota</taxon>
        <taxon>Pezizomycotina</taxon>
        <taxon>Eurotiomycetes</taxon>
        <taxon>Eurotiomycetidae</taxon>
        <taxon>Onygenales</taxon>
        <taxon>Ajellomycetaceae</taxon>
        <taxon>Helicocarpus</taxon>
    </lineage>
</organism>
<feature type="compositionally biased region" description="Polar residues" evidence="1">
    <location>
        <begin position="279"/>
        <end position="290"/>
    </location>
</feature>
<evidence type="ECO:0000313" key="3">
    <source>
        <dbReference type="Proteomes" id="UP000223968"/>
    </source>
</evidence>
<proteinExistence type="predicted"/>
<dbReference type="OrthoDB" id="3357271at2759"/>
<feature type="compositionally biased region" description="Pro residues" evidence="1">
    <location>
        <begin position="390"/>
        <end position="400"/>
    </location>
</feature>
<accession>A0A2B7XAH7</accession>
<feature type="compositionally biased region" description="Basic and acidic residues" evidence="1">
    <location>
        <begin position="7"/>
        <end position="28"/>
    </location>
</feature>
<feature type="compositionally biased region" description="Basic and acidic residues" evidence="1">
    <location>
        <begin position="110"/>
        <end position="122"/>
    </location>
</feature>
<sequence length="427" mass="45662">MSGLRGMVKDGWHPKGKDGGNESWRGDFKGIGQVAGWVGKGKSSTNTRAEHTSRPLSSLRDPKSFPPPPKHINRHGGAGTSSPTTTTERRGLGAPLSASQIESLREEEEQAQREAEEAERPKKVPPPVPYRANTTGLSTDQFLPPPGRRTNTSTASSEEARSQPAAKPPKPSLPPRLPPRGAVQPSPSPSPPPAYEATPNRLVPPMNQGAINRLGNAGISVPSLGIDRAASSQRASPKPADPSPYSPQNELQARFARMNTSSSTPASPAAGTPTEGATVQHNQNSLRPAQSFSRESSSVSSYDARNAATAARNFRERHSEQIDSGKKKLLEMDKKYGISKRINSFIEDQKSPAYPEQQPPPHANAAYYSPQSPSPSAYNRPDLGALNNRKPPPPPPPPKKPSMQSQPVDGHAQVAPPPPLPLGTKPR</sequence>
<gene>
    <name evidence="2" type="ORF">AJ79_06640</name>
</gene>
<dbReference type="EMBL" id="PDNB01000120">
    <property type="protein sequence ID" value="PGH06106.1"/>
    <property type="molecule type" value="Genomic_DNA"/>
</dbReference>
<protein>
    <submittedName>
        <fullName evidence="2">Uncharacterized protein</fullName>
    </submittedName>
</protein>
<name>A0A2B7XAH7_9EURO</name>
<feature type="compositionally biased region" description="Low complexity" evidence="1">
    <location>
        <begin position="260"/>
        <end position="278"/>
    </location>
</feature>
<feature type="compositionally biased region" description="Low complexity" evidence="1">
    <location>
        <begin position="291"/>
        <end position="312"/>
    </location>
</feature>
<dbReference type="Proteomes" id="UP000223968">
    <property type="component" value="Unassembled WGS sequence"/>
</dbReference>
<reference evidence="2 3" key="1">
    <citation type="submission" date="2017-10" db="EMBL/GenBank/DDBJ databases">
        <title>Comparative genomics in systemic dimorphic fungi from Ajellomycetaceae.</title>
        <authorList>
            <person name="Munoz J.F."/>
            <person name="Mcewen J.G."/>
            <person name="Clay O.K."/>
            <person name="Cuomo C.A."/>
        </authorList>
    </citation>
    <scope>NUCLEOTIDE SEQUENCE [LARGE SCALE GENOMIC DNA]</scope>
    <source>
        <strain evidence="2 3">UAMH5409</strain>
    </source>
</reference>
<feature type="compositionally biased region" description="Pro residues" evidence="1">
    <location>
        <begin position="166"/>
        <end position="178"/>
    </location>
</feature>
<dbReference type="STRING" id="1447875.A0A2B7XAH7"/>
<evidence type="ECO:0000256" key="1">
    <source>
        <dbReference type="SAM" id="MobiDB-lite"/>
    </source>
</evidence>